<reference evidence="1 2" key="1">
    <citation type="submission" date="2022-10" db="EMBL/GenBank/DDBJ databases">
        <title>The complete genomes of actinobacterial strains from the NBC collection.</title>
        <authorList>
            <person name="Joergensen T.S."/>
            <person name="Alvarez Arevalo M."/>
            <person name="Sterndorff E.B."/>
            <person name="Faurdal D."/>
            <person name="Vuksanovic O."/>
            <person name="Mourched A.-S."/>
            <person name="Charusanti P."/>
            <person name="Shaw S."/>
            <person name="Blin K."/>
            <person name="Weber T."/>
        </authorList>
    </citation>
    <scope>NUCLEOTIDE SEQUENCE [LARGE SCALE GENOMIC DNA]</scope>
    <source>
        <strain evidence="1 2">NBC 01774</strain>
    </source>
</reference>
<accession>A0ABZ1FD38</accession>
<dbReference type="SUPFAM" id="SSF51658">
    <property type="entry name" value="Xylose isomerase-like"/>
    <property type="match status" value="1"/>
</dbReference>
<dbReference type="RefSeq" id="WP_326617704.1">
    <property type="nucleotide sequence ID" value="NZ_CP109106.1"/>
</dbReference>
<proteinExistence type="predicted"/>
<name>A0ABZ1FD38_9ACTN</name>
<evidence type="ECO:0000313" key="1">
    <source>
        <dbReference type="EMBL" id="WSB68257.1"/>
    </source>
</evidence>
<gene>
    <name evidence="1" type="ORF">OG863_09975</name>
</gene>
<evidence type="ECO:0000313" key="2">
    <source>
        <dbReference type="Proteomes" id="UP001344251"/>
    </source>
</evidence>
<sequence length="231" mass="24208">MLTGLSSGTAPDLSAIELADLVLRNGGTAVDLRVGKGHRWEEQGTPAFRDAGVDIAFLGTGIVLGDPAYSPASLGTIAGIVPGLPVKVFARAGCTRPEALDLTQRQVSVLAAHLGSSGRVLVETHRGYAPVGELRRLSRLTGIRLLLDTLGLAQIAGRPSAAAAQLADVVSAAQIKGFDWNSPLETRHCALASVADRTQELLARLPHLASVTVETRAGSGAEDLRLINNWW</sequence>
<dbReference type="EMBL" id="CP109106">
    <property type="protein sequence ID" value="WSB68257.1"/>
    <property type="molecule type" value="Genomic_DNA"/>
</dbReference>
<dbReference type="InterPro" id="IPR036237">
    <property type="entry name" value="Xyl_isomerase-like_sf"/>
</dbReference>
<dbReference type="Proteomes" id="UP001344251">
    <property type="component" value="Chromosome"/>
</dbReference>
<protein>
    <submittedName>
        <fullName evidence="1">Uncharacterized protein</fullName>
    </submittedName>
</protein>
<organism evidence="1 2">
    <name type="scientific">Streptomyces decoyicus</name>
    <dbReference type="NCBI Taxonomy" id="249567"/>
    <lineage>
        <taxon>Bacteria</taxon>
        <taxon>Bacillati</taxon>
        <taxon>Actinomycetota</taxon>
        <taxon>Actinomycetes</taxon>
        <taxon>Kitasatosporales</taxon>
        <taxon>Streptomycetaceae</taxon>
        <taxon>Streptomyces</taxon>
    </lineage>
</organism>
<keyword evidence="2" id="KW-1185">Reference proteome</keyword>